<proteinExistence type="predicted"/>
<dbReference type="Proteomes" id="UP000310458">
    <property type="component" value="Unassembled WGS sequence"/>
</dbReference>
<dbReference type="Pfam" id="PF13559">
    <property type="entry name" value="DUF4129"/>
    <property type="match status" value="1"/>
</dbReference>
<dbReference type="InterPro" id="IPR025403">
    <property type="entry name" value="TgpA-like_C"/>
</dbReference>
<accession>A0A5R9B7R4</accession>
<gene>
    <name evidence="4" type="ORF">FEF26_13325</name>
</gene>
<evidence type="ECO:0000259" key="3">
    <source>
        <dbReference type="Pfam" id="PF13559"/>
    </source>
</evidence>
<dbReference type="AlphaFoldDB" id="A0A5R9B7R4"/>
<feature type="transmembrane region" description="Helical" evidence="2">
    <location>
        <begin position="94"/>
        <end position="115"/>
    </location>
</feature>
<dbReference type="EMBL" id="VAVZ01000044">
    <property type="protein sequence ID" value="TLP93512.1"/>
    <property type="molecule type" value="Genomic_DNA"/>
</dbReference>
<organism evidence="4 5">
    <name type="scientific">Nesterenkonia salmonea</name>
    <dbReference type="NCBI Taxonomy" id="1804987"/>
    <lineage>
        <taxon>Bacteria</taxon>
        <taxon>Bacillati</taxon>
        <taxon>Actinomycetota</taxon>
        <taxon>Actinomycetes</taxon>
        <taxon>Micrococcales</taxon>
        <taxon>Micrococcaceae</taxon>
        <taxon>Nesterenkonia</taxon>
    </lineage>
</organism>
<keyword evidence="2" id="KW-0472">Membrane</keyword>
<keyword evidence="2" id="KW-1133">Transmembrane helix</keyword>
<sequence>MDGTRARAAAVLTVLGVFLLIVASAVQIPRYAGPLRGWNPDATSPEEGPPVLECPDDPAESEAAPAWCNAPEGPNLGEELGESARIDLSSLESAFTVTAVLAVLGLIGAAGYFLLRWWGERSVDRSEPPEVVEDLELAAQVTGAVRERALAEDRPRNAIVACWVALEDAAEGAGVHRSGSETAEEFTQRVLERWDVDAATITELAELYRTARFSRQEQTTEDRNRAVAALDRVHKAIETRRDAQKNTETGL</sequence>
<dbReference type="OrthoDB" id="5198230at2"/>
<protein>
    <submittedName>
        <fullName evidence="4">DUF4129 domain-containing protein</fullName>
    </submittedName>
</protein>
<keyword evidence="5" id="KW-1185">Reference proteome</keyword>
<reference evidence="4 5" key="1">
    <citation type="submission" date="2019-05" db="EMBL/GenBank/DDBJ databases">
        <title>Nesterenkonia sp. GY074 isolated from the Southern Atlantic Ocean.</title>
        <authorList>
            <person name="Zhang G."/>
        </authorList>
    </citation>
    <scope>NUCLEOTIDE SEQUENCE [LARGE SCALE GENOMIC DNA]</scope>
    <source>
        <strain evidence="4 5">GY074</strain>
    </source>
</reference>
<feature type="domain" description="Protein-glutamine gamma-glutamyltransferase-like C-terminal" evidence="3">
    <location>
        <begin position="162"/>
        <end position="231"/>
    </location>
</feature>
<evidence type="ECO:0000313" key="5">
    <source>
        <dbReference type="Proteomes" id="UP000310458"/>
    </source>
</evidence>
<evidence type="ECO:0000313" key="4">
    <source>
        <dbReference type="EMBL" id="TLP93512.1"/>
    </source>
</evidence>
<name>A0A5R9B7R4_9MICC</name>
<evidence type="ECO:0000256" key="1">
    <source>
        <dbReference type="SAM" id="MobiDB-lite"/>
    </source>
</evidence>
<evidence type="ECO:0000256" key="2">
    <source>
        <dbReference type="SAM" id="Phobius"/>
    </source>
</evidence>
<keyword evidence="2" id="KW-0812">Transmembrane</keyword>
<dbReference type="RefSeq" id="WP_138254032.1">
    <property type="nucleotide sequence ID" value="NZ_VAVZ01000044.1"/>
</dbReference>
<comment type="caution">
    <text evidence="4">The sequence shown here is derived from an EMBL/GenBank/DDBJ whole genome shotgun (WGS) entry which is preliminary data.</text>
</comment>
<feature type="region of interest" description="Disordered" evidence="1">
    <location>
        <begin position="39"/>
        <end position="63"/>
    </location>
</feature>